<proteinExistence type="predicted"/>
<accession>X0SNC8</accession>
<dbReference type="SUPFAM" id="SSF52343">
    <property type="entry name" value="Ferredoxin reductase-like, C-terminal NADP-linked domain"/>
    <property type="match status" value="1"/>
</dbReference>
<dbReference type="Pfam" id="PF00175">
    <property type="entry name" value="NAD_binding_1"/>
    <property type="match status" value="1"/>
</dbReference>
<dbReference type="PANTHER" id="PTHR43513:SF3">
    <property type="entry name" value="DIHYDROOROTATE DEHYDROGENASE B (NAD(+)), ELECTRON TRANSFER SUBUNIT-RELATED"/>
    <property type="match status" value="1"/>
</dbReference>
<dbReference type="Gene3D" id="2.40.30.10">
    <property type="entry name" value="Translation factors"/>
    <property type="match status" value="1"/>
</dbReference>
<dbReference type="SUPFAM" id="SSF63380">
    <property type="entry name" value="Riboflavin synthase domain-like"/>
    <property type="match status" value="1"/>
</dbReference>
<sequence length="289" mass="31748">MYALVDRKDVTPESVWFKIEAPEIAETCKAGQFVILRSNEKGERIPLTIADWNPEEGWISVIFQKVGAGTYELAEYQKGESLRDCAGPLGIPTHTENAGNTIVIGGGLGIAIATPVARAYKQAGNHTEVIIGARKADLVFNEEEIRKFADELYICTDDGSAGRKGFVTDQLQEMIDSGKQIDTVFCVGPPIMMKFVAKVTEPYNIKTIASLNTIMLDGTGMCGACRLTVGGETKFACVDGPDFDAHQVEWEETMARLAAYKDEEREAMVLYKKEKECQAEKMKGDKGDN</sequence>
<evidence type="ECO:0008006" key="4">
    <source>
        <dbReference type="Google" id="ProtNLM"/>
    </source>
</evidence>
<dbReference type="GO" id="GO:0050660">
    <property type="term" value="F:flavin adenine dinucleotide binding"/>
    <property type="evidence" value="ECO:0007669"/>
    <property type="project" value="InterPro"/>
</dbReference>
<evidence type="ECO:0000259" key="2">
    <source>
        <dbReference type="Pfam" id="PF10418"/>
    </source>
</evidence>
<dbReference type="NCBIfam" id="NF004862">
    <property type="entry name" value="PRK06222.1"/>
    <property type="match status" value="1"/>
</dbReference>
<evidence type="ECO:0000259" key="1">
    <source>
        <dbReference type="Pfam" id="PF00175"/>
    </source>
</evidence>
<evidence type="ECO:0000313" key="3">
    <source>
        <dbReference type="EMBL" id="GAF76641.1"/>
    </source>
</evidence>
<dbReference type="AlphaFoldDB" id="X0SNC8"/>
<dbReference type="InterPro" id="IPR039261">
    <property type="entry name" value="FNR_nucleotide-bd"/>
</dbReference>
<dbReference type="EMBL" id="BARS01004339">
    <property type="protein sequence ID" value="GAF76641.1"/>
    <property type="molecule type" value="Genomic_DNA"/>
</dbReference>
<reference evidence="3" key="1">
    <citation type="journal article" date="2014" name="Front. Microbiol.">
        <title>High frequency of phylogenetically diverse reductive dehalogenase-homologous genes in deep subseafloor sedimentary metagenomes.</title>
        <authorList>
            <person name="Kawai M."/>
            <person name="Futagami T."/>
            <person name="Toyoda A."/>
            <person name="Takaki Y."/>
            <person name="Nishi S."/>
            <person name="Hori S."/>
            <person name="Arai W."/>
            <person name="Tsubouchi T."/>
            <person name="Morono Y."/>
            <person name="Uchiyama I."/>
            <person name="Ito T."/>
            <person name="Fujiyama A."/>
            <person name="Inagaki F."/>
            <person name="Takami H."/>
        </authorList>
    </citation>
    <scope>NUCLEOTIDE SEQUENCE</scope>
    <source>
        <strain evidence="3">Expedition CK06-06</strain>
    </source>
</reference>
<dbReference type="Pfam" id="PF10418">
    <property type="entry name" value="DHODB_Fe-S_bind"/>
    <property type="match status" value="1"/>
</dbReference>
<dbReference type="GO" id="GO:0006221">
    <property type="term" value="P:pyrimidine nucleotide biosynthetic process"/>
    <property type="evidence" value="ECO:0007669"/>
    <property type="project" value="InterPro"/>
</dbReference>
<gene>
    <name evidence="3" type="ORF">S01H1_08463</name>
</gene>
<dbReference type="InterPro" id="IPR050353">
    <property type="entry name" value="PyrK_electron_transfer"/>
</dbReference>
<feature type="domain" description="Oxidoreductase FAD/NAD(P)-binding" evidence="1">
    <location>
        <begin position="104"/>
        <end position="197"/>
    </location>
</feature>
<feature type="domain" description="Dihydroorotate dehydrogenase electron transfer subunit iron-sulphur cluster binding" evidence="2">
    <location>
        <begin position="212"/>
        <end position="248"/>
    </location>
</feature>
<comment type="caution">
    <text evidence="3">The sequence shown here is derived from an EMBL/GenBank/DDBJ whole genome shotgun (WGS) entry which is preliminary data.</text>
</comment>
<organism evidence="3">
    <name type="scientific">marine sediment metagenome</name>
    <dbReference type="NCBI Taxonomy" id="412755"/>
    <lineage>
        <taxon>unclassified sequences</taxon>
        <taxon>metagenomes</taxon>
        <taxon>ecological metagenomes</taxon>
    </lineage>
</organism>
<dbReference type="PIRSF" id="PIRSF006816">
    <property type="entry name" value="Cyc3_hyd_g"/>
    <property type="match status" value="1"/>
</dbReference>
<dbReference type="Gene3D" id="3.40.50.80">
    <property type="entry name" value="Nucleotide-binding domain of ferredoxin-NADP reductase (FNR) module"/>
    <property type="match status" value="1"/>
</dbReference>
<dbReference type="CDD" id="cd06219">
    <property type="entry name" value="DHOD_e_trans_like1"/>
    <property type="match status" value="1"/>
</dbReference>
<protein>
    <recommendedName>
        <fullName evidence="4">FAD-binding FR-type domain-containing protein</fullName>
    </recommendedName>
</protein>
<name>X0SNC8_9ZZZZ</name>
<dbReference type="InterPro" id="IPR019480">
    <property type="entry name" value="Dihydroorotate_DH_Fe-S-bd"/>
</dbReference>
<dbReference type="InterPro" id="IPR001433">
    <property type="entry name" value="OxRdtase_FAD/NAD-bd"/>
</dbReference>
<dbReference type="GO" id="GO:0016491">
    <property type="term" value="F:oxidoreductase activity"/>
    <property type="evidence" value="ECO:0007669"/>
    <property type="project" value="InterPro"/>
</dbReference>
<dbReference type="PANTHER" id="PTHR43513">
    <property type="entry name" value="DIHYDROOROTATE DEHYDROGENASE B (NAD(+)), ELECTRON TRANSFER SUBUNIT"/>
    <property type="match status" value="1"/>
</dbReference>
<dbReference type="InterPro" id="IPR012165">
    <property type="entry name" value="Cyt_c3_hydrogenase_gsu"/>
</dbReference>
<dbReference type="GO" id="GO:0051537">
    <property type="term" value="F:2 iron, 2 sulfur cluster binding"/>
    <property type="evidence" value="ECO:0007669"/>
    <property type="project" value="InterPro"/>
</dbReference>
<dbReference type="InterPro" id="IPR017938">
    <property type="entry name" value="Riboflavin_synthase-like_b-brl"/>
</dbReference>